<keyword evidence="8 11" id="KW-1133">Transmembrane helix</keyword>
<accession>A0ABT1X4T7</accession>
<evidence type="ECO:0000313" key="14">
    <source>
        <dbReference type="EMBL" id="MCR0983122.1"/>
    </source>
</evidence>
<dbReference type="PROSITE" id="PS50109">
    <property type="entry name" value="HIS_KIN"/>
    <property type="match status" value="1"/>
</dbReference>
<protein>
    <recommendedName>
        <fullName evidence="3">histidine kinase</fullName>
        <ecNumber evidence="3">2.7.13.3</ecNumber>
    </recommendedName>
</protein>
<dbReference type="CDD" id="cd00082">
    <property type="entry name" value="HisKA"/>
    <property type="match status" value="1"/>
</dbReference>
<evidence type="ECO:0000259" key="12">
    <source>
        <dbReference type="PROSITE" id="PS50109"/>
    </source>
</evidence>
<sequence>MRITSSLSFRSTLLYTVVFGASVALMIFMYFFHNVVGPMQDIKTAVYAEARVLDAVHRSGGADALVAALLARGHSDDGRKAFHSLISASGETLAGNLAHVPPRSNEQWLQIEADTRLDGENDDHTALVYDSQLTGGERLLVGFDIEDLVQRRATLSNAATWLVLGSFPFGLLGGAVMSYVIGQRVDAIGRTARRIMSGHLEERIPIRESGDDFDNLAITLNLMLDRIQQLLDSFRSASDTIAHELRTPLARLHADLSDLRAALPGEAPPQADAAVQEAEKLVALFDSVLRIARIESRGSLAVRRAMDLTQVLSDVAEAFGPASEERCVELGTDIQPGLTIVGDQNLIFQAIGNLVDNATKYARPGGRVDLQAHTTDVGVEIRITDNGPGIPAEQRDMVFERFIRLPQTAAVPGAGLGLSFVRAVASAHGSEITMADAAPGLVVTWTFPMDQHG</sequence>
<evidence type="ECO:0000256" key="9">
    <source>
        <dbReference type="ARBA" id="ARBA00023012"/>
    </source>
</evidence>
<evidence type="ECO:0000256" key="4">
    <source>
        <dbReference type="ARBA" id="ARBA00022553"/>
    </source>
</evidence>
<dbReference type="SMART" id="SM00388">
    <property type="entry name" value="HisKA"/>
    <property type="match status" value="1"/>
</dbReference>
<keyword evidence="9" id="KW-0902">Two-component regulatory system</keyword>
<dbReference type="Pfam" id="PF02518">
    <property type="entry name" value="HATPase_c"/>
    <property type="match status" value="1"/>
</dbReference>
<gene>
    <name evidence="14" type="ORF">NRP21_13780</name>
</gene>
<dbReference type="Proteomes" id="UP001524642">
    <property type="component" value="Unassembled WGS sequence"/>
</dbReference>
<evidence type="ECO:0000256" key="10">
    <source>
        <dbReference type="ARBA" id="ARBA00023136"/>
    </source>
</evidence>
<evidence type="ECO:0000256" key="2">
    <source>
        <dbReference type="ARBA" id="ARBA00004370"/>
    </source>
</evidence>
<dbReference type="SUPFAM" id="SSF47384">
    <property type="entry name" value="Homodimeric domain of signal transducing histidine kinase"/>
    <property type="match status" value="1"/>
</dbReference>
<dbReference type="InterPro" id="IPR004358">
    <property type="entry name" value="Sig_transdc_His_kin-like_C"/>
</dbReference>
<feature type="transmembrane region" description="Helical" evidence="11">
    <location>
        <begin position="158"/>
        <end position="181"/>
    </location>
</feature>
<evidence type="ECO:0000256" key="3">
    <source>
        <dbReference type="ARBA" id="ARBA00012438"/>
    </source>
</evidence>
<dbReference type="InterPro" id="IPR003661">
    <property type="entry name" value="HisK_dim/P_dom"/>
</dbReference>
<evidence type="ECO:0000259" key="13">
    <source>
        <dbReference type="PROSITE" id="PS50885"/>
    </source>
</evidence>
<dbReference type="SUPFAM" id="SSF55874">
    <property type="entry name" value="ATPase domain of HSP90 chaperone/DNA topoisomerase II/histidine kinase"/>
    <property type="match status" value="1"/>
</dbReference>
<evidence type="ECO:0000256" key="1">
    <source>
        <dbReference type="ARBA" id="ARBA00000085"/>
    </source>
</evidence>
<name>A0ABT1X4T7_9PROT</name>
<dbReference type="PANTHER" id="PTHR45436">
    <property type="entry name" value="SENSOR HISTIDINE KINASE YKOH"/>
    <property type="match status" value="1"/>
</dbReference>
<comment type="caution">
    <text evidence="14">The sequence shown here is derived from an EMBL/GenBank/DDBJ whole genome shotgun (WGS) entry which is preliminary data.</text>
</comment>
<keyword evidence="5" id="KW-0808">Transferase</keyword>
<keyword evidence="7 14" id="KW-0418">Kinase</keyword>
<organism evidence="14 15">
    <name type="scientific">Roseomonas populi</name>
    <dbReference type="NCBI Taxonomy" id="3121582"/>
    <lineage>
        <taxon>Bacteria</taxon>
        <taxon>Pseudomonadati</taxon>
        <taxon>Pseudomonadota</taxon>
        <taxon>Alphaproteobacteria</taxon>
        <taxon>Acetobacterales</taxon>
        <taxon>Roseomonadaceae</taxon>
        <taxon>Roseomonas</taxon>
    </lineage>
</organism>
<feature type="transmembrane region" description="Helical" evidence="11">
    <location>
        <begin position="12"/>
        <end position="32"/>
    </location>
</feature>
<dbReference type="InterPro" id="IPR003660">
    <property type="entry name" value="HAMP_dom"/>
</dbReference>
<keyword evidence="4" id="KW-0597">Phosphoprotein</keyword>
<dbReference type="InterPro" id="IPR003594">
    <property type="entry name" value="HATPase_dom"/>
</dbReference>
<dbReference type="EC" id="2.7.13.3" evidence="3"/>
<dbReference type="InterPro" id="IPR036890">
    <property type="entry name" value="HATPase_C_sf"/>
</dbReference>
<evidence type="ECO:0000256" key="7">
    <source>
        <dbReference type="ARBA" id="ARBA00022777"/>
    </source>
</evidence>
<evidence type="ECO:0000256" key="6">
    <source>
        <dbReference type="ARBA" id="ARBA00022692"/>
    </source>
</evidence>
<dbReference type="PROSITE" id="PS50885">
    <property type="entry name" value="HAMP"/>
    <property type="match status" value="1"/>
</dbReference>
<dbReference type="CDD" id="cd00075">
    <property type="entry name" value="HATPase"/>
    <property type="match status" value="1"/>
</dbReference>
<comment type="catalytic activity">
    <reaction evidence="1">
        <text>ATP + protein L-histidine = ADP + protein N-phospho-L-histidine.</text>
        <dbReference type="EC" id="2.7.13.3"/>
    </reaction>
</comment>
<dbReference type="InterPro" id="IPR005467">
    <property type="entry name" value="His_kinase_dom"/>
</dbReference>
<dbReference type="SMART" id="SM00387">
    <property type="entry name" value="HATPase_c"/>
    <property type="match status" value="1"/>
</dbReference>
<dbReference type="EMBL" id="JANJOU010000010">
    <property type="protein sequence ID" value="MCR0983122.1"/>
    <property type="molecule type" value="Genomic_DNA"/>
</dbReference>
<dbReference type="InterPro" id="IPR050428">
    <property type="entry name" value="TCS_sensor_his_kinase"/>
</dbReference>
<feature type="domain" description="Histidine kinase" evidence="12">
    <location>
        <begin position="240"/>
        <end position="451"/>
    </location>
</feature>
<dbReference type="Gene3D" id="6.10.340.10">
    <property type="match status" value="1"/>
</dbReference>
<comment type="subcellular location">
    <subcellularLocation>
        <location evidence="2">Membrane</location>
    </subcellularLocation>
</comment>
<reference evidence="14 15" key="1">
    <citation type="submission" date="2022-06" db="EMBL/GenBank/DDBJ databases">
        <title>Roseomonas CN29.</title>
        <authorList>
            <person name="Cheng Y."/>
            <person name="He X."/>
        </authorList>
    </citation>
    <scope>NUCLEOTIDE SEQUENCE [LARGE SCALE GENOMIC DNA]</scope>
    <source>
        <strain evidence="14 15">CN29</strain>
    </source>
</reference>
<evidence type="ECO:0000256" key="5">
    <source>
        <dbReference type="ARBA" id="ARBA00022679"/>
    </source>
</evidence>
<evidence type="ECO:0000313" key="15">
    <source>
        <dbReference type="Proteomes" id="UP001524642"/>
    </source>
</evidence>
<keyword evidence="6 11" id="KW-0812">Transmembrane</keyword>
<keyword evidence="15" id="KW-1185">Reference proteome</keyword>
<dbReference type="SUPFAM" id="SSF158472">
    <property type="entry name" value="HAMP domain-like"/>
    <property type="match status" value="1"/>
</dbReference>
<proteinExistence type="predicted"/>
<dbReference type="InterPro" id="IPR036097">
    <property type="entry name" value="HisK_dim/P_sf"/>
</dbReference>
<feature type="domain" description="HAMP" evidence="13">
    <location>
        <begin position="179"/>
        <end position="232"/>
    </location>
</feature>
<dbReference type="Gene3D" id="1.10.287.130">
    <property type="match status" value="1"/>
</dbReference>
<dbReference type="Pfam" id="PF00512">
    <property type="entry name" value="HisKA"/>
    <property type="match status" value="1"/>
</dbReference>
<dbReference type="SMART" id="SM00304">
    <property type="entry name" value="HAMP"/>
    <property type="match status" value="1"/>
</dbReference>
<dbReference type="RefSeq" id="WP_257716791.1">
    <property type="nucleotide sequence ID" value="NZ_JANJOU010000010.1"/>
</dbReference>
<keyword evidence="10 11" id="KW-0472">Membrane</keyword>
<dbReference type="Pfam" id="PF00672">
    <property type="entry name" value="HAMP"/>
    <property type="match status" value="1"/>
</dbReference>
<evidence type="ECO:0000256" key="8">
    <source>
        <dbReference type="ARBA" id="ARBA00022989"/>
    </source>
</evidence>
<dbReference type="Gene3D" id="3.30.565.10">
    <property type="entry name" value="Histidine kinase-like ATPase, C-terminal domain"/>
    <property type="match status" value="1"/>
</dbReference>
<dbReference type="PANTHER" id="PTHR45436:SF8">
    <property type="entry name" value="HISTIDINE KINASE"/>
    <property type="match status" value="1"/>
</dbReference>
<dbReference type="CDD" id="cd06225">
    <property type="entry name" value="HAMP"/>
    <property type="match status" value="1"/>
</dbReference>
<dbReference type="PRINTS" id="PR00344">
    <property type="entry name" value="BCTRLSENSOR"/>
</dbReference>
<evidence type="ECO:0000256" key="11">
    <source>
        <dbReference type="SAM" id="Phobius"/>
    </source>
</evidence>
<dbReference type="GO" id="GO:0016301">
    <property type="term" value="F:kinase activity"/>
    <property type="evidence" value="ECO:0007669"/>
    <property type="project" value="UniProtKB-KW"/>
</dbReference>